<keyword evidence="16" id="KW-0675">Receptor</keyword>
<dbReference type="PANTHER" id="PTHR32552">
    <property type="entry name" value="FERRICHROME IRON RECEPTOR-RELATED"/>
    <property type="match status" value="1"/>
</dbReference>
<evidence type="ECO:0000256" key="10">
    <source>
        <dbReference type="ARBA" id="ARBA00023237"/>
    </source>
</evidence>
<dbReference type="SUPFAM" id="SSF56935">
    <property type="entry name" value="Porins"/>
    <property type="match status" value="1"/>
</dbReference>
<evidence type="ECO:0000256" key="2">
    <source>
        <dbReference type="ARBA" id="ARBA00022448"/>
    </source>
</evidence>
<dbReference type="GO" id="GO:0006826">
    <property type="term" value="P:iron ion transport"/>
    <property type="evidence" value="ECO:0007669"/>
    <property type="project" value="UniProtKB-KW"/>
</dbReference>
<name>A0A9E5MNC5_9GAMM</name>
<keyword evidence="2 11" id="KW-0813">Transport</keyword>
<keyword evidence="8 12" id="KW-0798">TonB box</keyword>
<evidence type="ECO:0000256" key="3">
    <source>
        <dbReference type="ARBA" id="ARBA00022452"/>
    </source>
</evidence>
<evidence type="ECO:0000256" key="9">
    <source>
        <dbReference type="ARBA" id="ARBA00023136"/>
    </source>
</evidence>
<evidence type="ECO:0000256" key="4">
    <source>
        <dbReference type="ARBA" id="ARBA00022496"/>
    </source>
</evidence>
<dbReference type="PROSITE" id="PS52016">
    <property type="entry name" value="TONB_DEPENDENT_REC_3"/>
    <property type="match status" value="1"/>
</dbReference>
<evidence type="ECO:0000256" key="5">
    <source>
        <dbReference type="ARBA" id="ARBA00022692"/>
    </source>
</evidence>
<dbReference type="InterPro" id="IPR039426">
    <property type="entry name" value="TonB-dep_rcpt-like"/>
</dbReference>
<dbReference type="Pfam" id="PF07715">
    <property type="entry name" value="Plug"/>
    <property type="match status" value="1"/>
</dbReference>
<keyword evidence="13" id="KW-0732">Signal</keyword>
<keyword evidence="10 11" id="KW-0998">Cell outer membrane</keyword>
<evidence type="ECO:0000259" key="15">
    <source>
        <dbReference type="Pfam" id="PF07715"/>
    </source>
</evidence>
<feature type="domain" description="TonB-dependent receptor-like beta-barrel" evidence="14">
    <location>
        <begin position="257"/>
        <end position="712"/>
    </location>
</feature>
<keyword evidence="3 11" id="KW-1134">Transmembrane beta strand</keyword>
<dbReference type="InterPro" id="IPR000531">
    <property type="entry name" value="Beta-barrel_TonB"/>
</dbReference>
<keyword evidence="17" id="KW-1185">Reference proteome</keyword>
<evidence type="ECO:0000313" key="16">
    <source>
        <dbReference type="EMBL" id="NHO67362.1"/>
    </source>
</evidence>
<keyword evidence="9 11" id="KW-0472">Membrane</keyword>
<dbReference type="PANTHER" id="PTHR32552:SF81">
    <property type="entry name" value="TONB-DEPENDENT OUTER MEMBRANE RECEPTOR"/>
    <property type="match status" value="1"/>
</dbReference>
<comment type="subcellular location">
    <subcellularLocation>
        <location evidence="1 11">Cell outer membrane</location>
        <topology evidence="1 11">Multi-pass membrane protein</topology>
    </subcellularLocation>
</comment>
<comment type="caution">
    <text evidence="16">The sequence shown here is derived from an EMBL/GenBank/DDBJ whole genome shotgun (WGS) entry which is preliminary data.</text>
</comment>
<comment type="similarity">
    <text evidence="11 12">Belongs to the TonB-dependent receptor family.</text>
</comment>
<dbReference type="Proteomes" id="UP000787472">
    <property type="component" value="Unassembled WGS sequence"/>
</dbReference>
<feature type="signal peptide" evidence="13">
    <location>
        <begin position="1"/>
        <end position="29"/>
    </location>
</feature>
<dbReference type="EMBL" id="JAAONZ010000016">
    <property type="protein sequence ID" value="NHO67362.1"/>
    <property type="molecule type" value="Genomic_DNA"/>
</dbReference>
<proteinExistence type="inferred from homology"/>
<gene>
    <name evidence="16" type="ORF">G8770_17595</name>
</gene>
<dbReference type="RefSeq" id="WP_167189909.1">
    <property type="nucleotide sequence ID" value="NZ_JAAONZ010000016.1"/>
</dbReference>
<evidence type="ECO:0000256" key="6">
    <source>
        <dbReference type="ARBA" id="ARBA00023004"/>
    </source>
</evidence>
<keyword evidence="7" id="KW-0406">Ion transport</keyword>
<dbReference type="CDD" id="cd01347">
    <property type="entry name" value="ligand_gated_channel"/>
    <property type="match status" value="1"/>
</dbReference>
<sequence length="756" mass="83377">MISHNPFKYSLLSAAIGVSSLAIQMPASAQEFALEEIVVTAQKREQNVQDVPVAISVLNADSLEKLDIKNFTDVARVSPALTMQSGDEPSDNSIRMRGVGTAVYSVSAEPSVSVVVDEVPLMVSAQAFNNLMDIERIEVLRGPQGTLFGKNASAGVVSITTQAPSQEFSAKTGVRFTDDDEKKVDLSVSGPLTDTLSYRVSGFYTDREGYIENLEDGSDFNGEESHGIRAKLLWEPTDKLDMTLILDASERKASSVSTWFAHPDPGVGITAGEDNRKVRYDTPNEFETDQTMAIFKLNYDLGGHVLTSITSYQNFKLEALTDGDYSPDPVPQNPFLNPGGFPEGTPTFEMNTSQDSDSFTQELRLTSTWSDTFEYMVGAYYSDVEHYKSLDRYAIRFILDHWEATPTNESMALFGQGSLSLAENTYLDLGIRFNREEISTDYTDFIPDRGDLSAAPVTFGGKDSESAVTGKIALRHFLQNDAMVYASVSTGYKGLAYDISSGFTPEAAADPVGSEDSINYEIGIKGKTADRRLSYEVVAFLTDFEDYQAQGSVVTDTSVDFSLNNVGELRTQGVEVDLSYQATESLRLDFSGAWVDATIEDWVGAECYFGQTAAEGCNVPTSDPSVFLQDLSGKDLNNSPDFKFNAGAYWEQVSSSMPFNWFAQANYQWQDEVNFDLYGAPNDAEDAYGIANFGVGIVESSGRYQVTLFVNNAFDERYSTRYQDLSDRQNDGNAYITKQWTRESRRYAGIKASYAF</sequence>
<feature type="domain" description="TonB-dependent receptor plug" evidence="15">
    <location>
        <begin position="48"/>
        <end position="156"/>
    </location>
</feature>
<dbReference type="AlphaFoldDB" id="A0A9E5MNC5"/>
<evidence type="ECO:0000256" key="13">
    <source>
        <dbReference type="SAM" id="SignalP"/>
    </source>
</evidence>
<evidence type="ECO:0000259" key="14">
    <source>
        <dbReference type="Pfam" id="PF00593"/>
    </source>
</evidence>
<accession>A0A9E5MNC5</accession>
<dbReference type="InterPro" id="IPR036942">
    <property type="entry name" value="Beta-barrel_TonB_sf"/>
</dbReference>
<evidence type="ECO:0000256" key="12">
    <source>
        <dbReference type="RuleBase" id="RU003357"/>
    </source>
</evidence>
<feature type="chain" id="PRO_5038432306" evidence="13">
    <location>
        <begin position="30"/>
        <end position="756"/>
    </location>
</feature>
<organism evidence="16 17">
    <name type="scientific">Pseudomaricurvus hydrocarbonicus</name>
    <dbReference type="NCBI Taxonomy" id="1470433"/>
    <lineage>
        <taxon>Bacteria</taxon>
        <taxon>Pseudomonadati</taxon>
        <taxon>Pseudomonadota</taxon>
        <taxon>Gammaproteobacteria</taxon>
        <taxon>Cellvibrionales</taxon>
        <taxon>Cellvibrionaceae</taxon>
        <taxon>Pseudomaricurvus</taxon>
    </lineage>
</organism>
<dbReference type="GO" id="GO:0009279">
    <property type="term" value="C:cell outer membrane"/>
    <property type="evidence" value="ECO:0007669"/>
    <property type="project" value="UniProtKB-SubCell"/>
</dbReference>
<reference evidence="16" key="1">
    <citation type="submission" date="2020-03" db="EMBL/GenBank/DDBJ databases">
        <authorList>
            <person name="Guo F."/>
        </authorList>
    </citation>
    <scope>NUCLEOTIDE SEQUENCE</scope>
    <source>
        <strain evidence="16">JCM 30134</strain>
    </source>
</reference>
<keyword evidence="4" id="KW-0410">Iron transport</keyword>
<evidence type="ECO:0000256" key="11">
    <source>
        <dbReference type="PROSITE-ProRule" id="PRU01360"/>
    </source>
</evidence>
<evidence type="ECO:0000313" key="17">
    <source>
        <dbReference type="Proteomes" id="UP000787472"/>
    </source>
</evidence>
<keyword evidence="5 11" id="KW-0812">Transmembrane</keyword>
<dbReference type="InterPro" id="IPR012910">
    <property type="entry name" value="Plug_dom"/>
</dbReference>
<evidence type="ECO:0000256" key="7">
    <source>
        <dbReference type="ARBA" id="ARBA00023065"/>
    </source>
</evidence>
<dbReference type="Pfam" id="PF00593">
    <property type="entry name" value="TonB_dep_Rec_b-barrel"/>
    <property type="match status" value="1"/>
</dbReference>
<evidence type="ECO:0000256" key="8">
    <source>
        <dbReference type="ARBA" id="ARBA00023077"/>
    </source>
</evidence>
<protein>
    <submittedName>
        <fullName evidence="16">TonB-dependent receptor</fullName>
    </submittedName>
</protein>
<dbReference type="Gene3D" id="2.40.170.20">
    <property type="entry name" value="TonB-dependent receptor, beta-barrel domain"/>
    <property type="match status" value="1"/>
</dbReference>
<keyword evidence="6" id="KW-0408">Iron</keyword>
<evidence type="ECO:0000256" key="1">
    <source>
        <dbReference type="ARBA" id="ARBA00004571"/>
    </source>
</evidence>